<name>A0A653BS16_CALMS</name>
<feature type="region of interest" description="Disordered" evidence="11">
    <location>
        <begin position="979"/>
        <end position="1014"/>
    </location>
</feature>
<gene>
    <name evidence="14" type="ORF">CALMAC_LOCUS3271</name>
</gene>
<feature type="region of interest" description="Disordered" evidence="11">
    <location>
        <begin position="1164"/>
        <end position="1191"/>
    </location>
</feature>
<dbReference type="EC" id="5.6.2.4" evidence="9"/>
<feature type="compositionally biased region" description="Basic and acidic residues" evidence="11">
    <location>
        <begin position="1333"/>
        <end position="1342"/>
    </location>
</feature>
<dbReference type="SUPFAM" id="SSF46785">
    <property type="entry name" value="Winged helix' DNA-binding domain"/>
    <property type="match status" value="1"/>
</dbReference>
<dbReference type="InterPro" id="IPR057842">
    <property type="entry name" value="WH_MER3"/>
</dbReference>
<dbReference type="GO" id="GO:0003676">
    <property type="term" value="F:nucleic acid binding"/>
    <property type="evidence" value="ECO:0007669"/>
    <property type="project" value="InterPro"/>
</dbReference>
<keyword evidence="5" id="KW-0067">ATP-binding</keyword>
<dbReference type="Gene3D" id="1.10.10.10">
    <property type="entry name" value="Winged helix-like DNA-binding domain superfamily/Winged helix DNA-binding domain"/>
    <property type="match status" value="1"/>
</dbReference>
<dbReference type="PANTHER" id="PTHR47835:SF3">
    <property type="entry name" value="HELICASE FOR MEIOSIS 1"/>
    <property type="match status" value="1"/>
</dbReference>
<dbReference type="InterPro" id="IPR014001">
    <property type="entry name" value="Helicase_ATP-bd"/>
</dbReference>
<evidence type="ECO:0000256" key="4">
    <source>
        <dbReference type="ARBA" id="ARBA00022806"/>
    </source>
</evidence>
<dbReference type="FunFam" id="1.10.10.10:FF:000012">
    <property type="entry name" value="U5 small nuclear ribonucleoprotein helicase"/>
    <property type="match status" value="1"/>
</dbReference>
<dbReference type="GO" id="GO:0043138">
    <property type="term" value="F:3'-5' DNA helicase activity"/>
    <property type="evidence" value="ECO:0007669"/>
    <property type="project" value="UniProtKB-EC"/>
</dbReference>
<feature type="domain" description="Helicase ATP-binding" evidence="12">
    <location>
        <begin position="7"/>
        <end position="198"/>
    </location>
</feature>
<dbReference type="Gene3D" id="1.10.3380.10">
    <property type="entry name" value="Sec63 N-terminal domain-like domain"/>
    <property type="match status" value="1"/>
</dbReference>
<feature type="compositionally biased region" description="Polar residues" evidence="11">
    <location>
        <begin position="1637"/>
        <end position="1655"/>
    </location>
</feature>
<protein>
    <recommendedName>
        <fullName evidence="9">DNA 3'-5' helicase</fullName>
        <ecNumber evidence="9">5.6.2.4</ecNumber>
    </recommendedName>
</protein>
<reference evidence="14 15" key="1">
    <citation type="submission" date="2019-01" db="EMBL/GenBank/DDBJ databases">
        <authorList>
            <person name="Sayadi A."/>
        </authorList>
    </citation>
    <scope>NUCLEOTIDE SEQUENCE [LARGE SCALE GENOMIC DNA]</scope>
</reference>
<feature type="region of interest" description="Disordered" evidence="11">
    <location>
        <begin position="1637"/>
        <end position="1658"/>
    </location>
</feature>
<feature type="region of interest" description="Disordered" evidence="11">
    <location>
        <begin position="849"/>
        <end position="925"/>
    </location>
</feature>
<evidence type="ECO:0000256" key="8">
    <source>
        <dbReference type="ARBA" id="ARBA00034617"/>
    </source>
</evidence>
<dbReference type="InterPro" id="IPR011545">
    <property type="entry name" value="DEAD/DEAH_box_helicase_dom"/>
</dbReference>
<evidence type="ECO:0000256" key="6">
    <source>
        <dbReference type="ARBA" id="ARBA00023235"/>
    </source>
</evidence>
<dbReference type="SMART" id="SM00490">
    <property type="entry name" value="HELICc"/>
    <property type="match status" value="1"/>
</dbReference>
<feature type="compositionally biased region" description="Basic and acidic residues" evidence="11">
    <location>
        <begin position="1258"/>
        <end position="1271"/>
    </location>
</feature>
<evidence type="ECO:0000256" key="3">
    <source>
        <dbReference type="ARBA" id="ARBA00022801"/>
    </source>
</evidence>
<dbReference type="GO" id="GO:0016787">
    <property type="term" value="F:hydrolase activity"/>
    <property type="evidence" value="ECO:0007669"/>
    <property type="project" value="UniProtKB-KW"/>
</dbReference>
<keyword evidence="3" id="KW-0378">Hydrolase</keyword>
<dbReference type="SUPFAM" id="SSF158702">
    <property type="entry name" value="Sec63 N-terminal domain-like"/>
    <property type="match status" value="1"/>
</dbReference>
<dbReference type="InterPro" id="IPR001650">
    <property type="entry name" value="Helicase_C-like"/>
</dbReference>
<feature type="compositionally biased region" description="Basic and acidic residues" evidence="11">
    <location>
        <begin position="1117"/>
        <end position="1126"/>
    </location>
</feature>
<proteinExistence type="inferred from homology"/>
<dbReference type="InterPro" id="IPR052247">
    <property type="entry name" value="Meiotic_Crossover_Helicase"/>
</dbReference>
<dbReference type="InterPro" id="IPR036388">
    <property type="entry name" value="WH-like_DNA-bd_sf"/>
</dbReference>
<comment type="catalytic activity">
    <reaction evidence="8">
        <text>Couples ATP hydrolysis with the unwinding of duplex DNA by translocating in the 3'-5' direction.</text>
        <dbReference type="EC" id="5.6.2.4"/>
    </reaction>
</comment>
<evidence type="ECO:0000256" key="7">
    <source>
        <dbReference type="ARBA" id="ARBA00023254"/>
    </source>
</evidence>
<dbReference type="InterPro" id="IPR036390">
    <property type="entry name" value="WH_DNA-bd_sf"/>
</dbReference>
<feature type="compositionally biased region" description="Polar residues" evidence="11">
    <location>
        <begin position="1317"/>
        <end position="1332"/>
    </location>
</feature>
<keyword evidence="4" id="KW-0347">Helicase</keyword>
<feature type="region of interest" description="Disordered" evidence="11">
    <location>
        <begin position="1099"/>
        <end position="1126"/>
    </location>
</feature>
<comment type="similarity">
    <text evidence="1">Belongs to the helicase family. SKI2 subfamily.</text>
</comment>
<evidence type="ECO:0000256" key="1">
    <source>
        <dbReference type="ARBA" id="ARBA00010140"/>
    </source>
</evidence>
<dbReference type="Gene3D" id="3.40.50.300">
    <property type="entry name" value="P-loop containing nucleotide triphosphate hydrolases"/>
    <property type="match status" value="2"/>
</dbReference>
<dbReference type="PANTHER" id="PTHR47835">
    <property type="entry name" value="HFM1, ATP DEPENDENT DNA HELICASE HOMOLOG"/>
    <property type="match status" value="1"/>
</dbReference>
<evidence type="ECO:0000256" key="11">
    <source>
        <dbReference type="SAM" id="MobiDB-lite"/>
    </source>
</evidence>
<evidence type="ECO:0000256" key="5">
    <source>
        <dbReference type="ARBA" id="ARBA00022840"/>
    </source>
</evidence>
<evidence type="ECO:0000259" key="13">
    <source>
        <dbReference type="PROSITE" id="PS51194"/>
    </source>
</evidence>
<evidence type="ECO:0000259" key="12">
    <source>
        <dbReference type="PROSITE" id="PS51192"/>
    </source>
</evidence>
<feature type="region of interest" description="Disordered" evidence="11">
    <location>
        <begin position="1243"/>
        <end position="1285"/>
    </location>
</feature>
<evidence type="ECO:0000313" key="14">
    <source>
        <dbReference type="EMBL" id="VEN38345.1"/>
    </source>
</evidence>
<feature type="compositionally biased region" description="Polar residues" evidence="11">
    <location>
        <begin position="889"/>
        <end position="908"/>
    </location>
</feature>
<feature type="compositionally biased region" description="Basic and acidic residues" evidence="11">
    <location>
        <begin position="855"/>
        <end position="877"/>
    </location>
</feature>
<keyword evidence="6" id="KW-0413">Isomerase</keyword>
<dbReference type="Pfam" id="PF00270">
    <property type="entry name" value="DEAD"/>
    <property type="match status" value="1"/>
</dbReference>
<dbReference type="EMBL" id="CAACVG010004393">
    <property type="protein sequence ID" value="VEN38345.1"/>
    <property type="molecule type" value="Genomic_DNA"/>
</dbReference>
<dbReference type="InterPro" id="IPR027417">
    <property type="entry name" value="P-loop_NTPase"/>
</dbReference>
<accession>A0A653BS16</accession>
<comment type="catalytic activity">
    <reaction evidence="10">
        <text>ATP + H2O = ADP + phosphate + H(+)</text>
        <dbReference type="Rhea" id="RHEA:13065"/>
        <dbReference type="ChEBI" id="CHEBI:15377"/>
        <dbReference type="ChEBI" id="CHEBI:15378"/>
        <dbReference type="ChEBI" id="CHEBI:30616"/>
        <dbReference type="ChEBI" id="CHEBI:43474"/>
        <dbReference type="ChEBI" id="CHEBI:456216"/>
        <dbReference type="EC" id="5.6.2.4"/>
    </reaction>
</comment>
<keyword evidence="7" id="KW-0469">Meiosis</keyword>
<keyword evidence="15" id="KW-1185">Reference proteome</keyword>
<feature type="domain" description="Helicase C-terminal" evidence="13">
    <location>
        <begin position="236"/>
        <end position="424"/>
    </location>
</feature>
<dbReference type="GO" id="GO:0005524">
    <property type="term" value="F:ATP binding"/>
    <property type="evidence" value="ECO:0007669"/>
    <property type="project" value="UniProtKB-KW"/>
</dbReference>
<dbReference type="OrthoDB" id="5575at2759"/>
<dbReference type="GO" id="GO:0051321">
    <property type="term" value="P:meiotic cell cycle"/>
    <property type="evidence" value="ECO:0007669"/>
    <property type="project" value="UniProtKB-KW"/>
</dbReference>
<dbReference type="Pfam" id="PF23445">
    <property type="entry name" value="WHD_SNRNP200"/>
    <property type="match status" value="1"/>
</dbReference>
<feature type="region of interest" description="Disordered" evidence="11">
    <location>
        <begin position="1317"/>
        <end position="1342"/>
    </location>
</feature>
<dbReference type="CDD" id="cd18795">
    <property type="entry name" value="SF2_C_Ski2"/>
    <property type="match status" value="1"/>
</dbReference>
<dbReference type="Pfam" id="PF00271">
    <property type="entry name" value="Helicase_C"/>
    <property type="match status" value="1"/>
</dbReference>
<keyword evidence="2" id="KW-0547">Nucleotide-binding</keyword>
<evidence type="ECO:0000256" key="9">
    <source>
        <dbReference type="ARBA" id="ARBA00034808"/>
    </source>
</evidence>
<dbReference type="PROSITE" id="PS51192">
    <property type="entry name" value="HELICASE_ATP_BIND_1"/>
    <property type="match status" value="1"/>
</dbReference>
<evidence type="ECO:0000313" key="15">
    <source>
        <dbReference type="Proteomes" id="UP000410492"/>
    </source>
</evidence>
<dbReference type="PROSITE" id="PS51194">
    <property type="entry name" value="HELICASE_CTER"/>
    <property type="match status" value="1"/>
</dbReference>
<dbReference type="Proteomes" id="UP000410492">
    <property type="component" value="Unassembled WGS sequence"/>
</dbReference>
<sequence>MNISYLSHLFLLDKSVVVSAPTGSGKTVIFELAIIRLLTHYQNMDAADQNFKIIYISPIKALCHERLIDWHTKFSNFGLKCTAITGDSTEVDISGITNHHLIISTPEKWDSISRKWRDHEKIVRHIRLFMIDEVHLLHEDNRGSTLEVVVCRMKTVEQEKSTIEQDNKQGIRFVAVSATIPNAEDIAKWICKDPDLNYFKFSEEMRPVKLNKIVLGYSYNPKTMNPFKFDLSLNYKLKNLIMQYSEGKPTLIFCSTRKSVEMTALHLIQVIKFELSEQETQNLCQIAQIIGDEKIKNSVKYGIGYHHAGLSTDTRHCLEDAFRSGNLPILVTTSTLSMGVNLPAHLVIIKSTKCYDKGGFQDYSQTAIQQMIGRAGRPQYDVTGTALILTTMLDKVKFEKMINCSSEIESNLHRHLIEHLNAEVVLGTITDLDVAMQWIASTYLYVRAVKNPRYYGLPVELTKQQIDKKLLEIFQIDLNKLVTSGMLCMDQNIVITPTVTGKLMAKYYIAFETMKLFTQLSGTESLIQILALISKCREFSDVRLRTSDKKTLNLLNKCSNKNTIRFPLNGRIKTGEMKLNCIIQAVFGNLDIPDHGIQTESYNIMRNGARIVKCLIEYLDTRGKNCYNALLNAIILGKCFNAKLWEDSPYVTKQLSGIGNVMSTLLANAGKTSFEKILQSNPRDLELIMRKKPPAGDVLYKQVLHIPKYELKLKKFLENEDRCRFELTVNLLNLENIQENCTVNINSVMCLIVGNNKNDILLHERYQHSYLMDNISVTRYINIDDLTNLEEVHAHFISEDWVGFDCHSVVSFQSKQQASKDDTSPQKKKPTYMQMFLDMYMKIRKPKPNAIINKNEADKSKGATRKETIQKRDDKAQLHKRTHEAKATPKQQTKIKSTVYSPSPSKVTRNILKKSPNKTPDKNQGTISQWFKNVQEAEDNVPNSYDSPNVTPQTLAAEDDECFVVNDEKQKDEQNFVKNPVDLHSSPKTFEAKNNVDANPSKVELPSSTCSPNEQNIDKEIEEYEELSTSFTPVVDIEPSKKSGNTKEDIANKELSTKLDLDSLRHPSLLSVQRKYTQSSGIPADSAKPCSSTKAFAGSMRSLATKRKLNKPTNSVTKEKERKRIRLDEYKLPDKGKMSHQGNDAEVNNNVYAITEILEPDMPANANKYTFNDKNKENKNNNQQKNISWRSPLVFSPATKFSPKIAYQKMSPRESFRFESPVGRPNNTAKQANVPTLILNIVKTPKSKQKPDYGSFPLRDKDYEKEDKPEKEPEDDMDYSDIYSSPTLDRIRSAKKYKQCSPKSAVEYFSQFEQGSTADKQAEVSQADSTQKQNHDDSVKEEMERAKDFFRKFAFEERSSSPESTLTQRMRNDFGSQNRQYTNNLTKPSSQKSMDSVAVYSENSTRSIQGPQKFYQPAQHTITSQMSAPCSGCMNPQCSGSTYLKPEYQVSQQMNVSQSLPPQVTNPRVQYIPRPVLPSFYNYRTEAAPQLRMSTPNHPMFHPHHCHYFAREIPPPYQAVRHTFPEQFPNEVLNETFAHDPSGLKMSGMRKEQTSDIRDYPDFGYSQIMNTQELEDIQSERKPRSFCDEEQKSYVEEPLNNSMSLKPNLNVIPTPNNDFVEQRSFYMPESEMYNPSFSAQGQPTANTPMRTSRSSDGLGFARSASQCFEDRHMAADHRFAQSGRQATVMIPTYPPFYDQNIVRPRYLSESYAYARGIMQQPMMDYQSYMSPRRYGPPLPSQAGNDKEYVMNKFFHSLEPHY</sequence>
<evidence type="ECO:0000256" key="2">
    <source>
        <dbReference type="ARBA" id="ARBA00022741"/>
    </source>
</evidence>
<feature type="region of interest" description="Disordered" evidence="11">
    <location>
        <begin position="1373"/>
        <end position="1393"/>
    </location>
</feature>
<dbReference type="SMART" id="SM00487">
    <property type="entry name" value="DEXDc"/>
    <property type="match status" value="1"/>
</dbReference>
<organism evidence="14 15">
    <name type="scientific">Callosobruchus maculatus</name>
    <name type="common">Southern cowpea weevil</name>
    <name type="synonym">Pulse bruchid</name>
    <dbReference type="NCBI Taxonomy" id="64391"/>
    <lineage>
        <taxon>Eukaryota</taxon>
        <taxon>Metazoa</taxon>
        <taxon>Ecdysozoa</taxon>
        <taxon>Arthropoda</taxon>
        <taxon>Hexapoda</taxon>
        <taxon>Insecta</taxon>
        <taxon>Pterygota</taxon>
        <taxon>Neoptera</taxon>
        <taxon>Endopterygota</taxon>
        <taxon>Coleoptera</taxon>
        <taxon>Polyphaga</taxon>
        <taxon>Cucujiformia</taxon>
        <taxon>Chrysomeloidea</taxon>
        <taxon>Chrysomelidae</taxon>
        <taxon>Bruchinae</taxon>
        <taxon>Bruchini</taxon>
        <taxon>Callosobruchus</taxon>
    </lineage>
</organism>
<dbReference type="InterPro" id="IPR004179">
    <property type="entry name" value="Sec63-dom"/>
</dbReference>
<dbReference type="Pfam" id="PF02889">
    <property type="entry name" value="Sec63"/>
    <property type="match status" value="1"/>
</dbReference>
<dbReference type="SUPFAM" id="SSF52540">
    <property type="entry name" value="P-loop containing nucleoside triphosphate hydrolases"/>
    <property type="match status" value="1"/>
</dbReference>
<evidence type="ECO:0000256" key="10">
    <source>
        <dbReference type="ARBA" id="ARBA00048988"/>
    </source>
</evidence>
<dbReference type="SMART" id="SM00973">
    <property type="entry name" value="Sec63"/>
    <property type="match status" value="1"/>
</dbReference>